<dbReference type="GO" id="GO:0071944">
    <property type="term" value="C:cell periphery"/>
    <property type="evidence" value="ECO:0007669"/>
    <property type="project" value="UniProtKB-ARBA"/>
</dbReference>
<dbReference type="RefSeq" id="XP_037223438.1">
    <property type="nucleotide sequence ID" value="XM_037360553.1"/>
</dbReference>
<keyword evidence="2 6" id="KW-0812">Transmembrane</keyword>
<keyword evidence="3 6" id="KW-1133">Transmembrane helix</keyword>
<dbReference type="PANTHER" id="PTHR15549">
    <property type="entry name" value="PAIRED IMMUNOGLOBULIN-LIKE TYPE 2 RECEPTOR"/>
    <property type="match status" value="1"/>
</dbReference>
<evidence type="ECO:0000256" key="3">
    <source>
        <dbReference type="ARBA" id="ARBA00022989"/>
    </source>
</evidence>
<evidence type="ECO:0000256" key="1">
    <source>
        <dbReference type="ARBA" id="ARBA00004167"/>
    </source>
</evidence>
<name>A0A8H6T1L7_9AGAR</name>
<dbReference type="OrthoDB" id="2757214at2759"/>
<feature type="region of interest" description="Disordered" evidence="5">
    <location>
        <begin position="267"/>
        <end position="330"/>
    </location>
</feature>
<feature type="signal peptide" evidence="7">
    <location>
        <begin position="1"/>
        <end position="23"/>
    </location>
</feature>
<evidence type="ECO:0000256" key="7">
    <source>
        <dbReference type="SAM" id="SignalP"/>
    </source>
</evidence>
<evidence type="ECO:0000313" key="9">
    <source>
        <dbReference type="Proteomes" id="UP000636479"/>
    </source>
</evidence>
<dbReference type="Proteomes" id="UP000636479">
    <property type="component" value="Unassembled WGS sequence"/>
</dbReference>
<dbReference type="GO" id="GO:0016020">
    <property type="term" value="C:membrane"/>
    <property type="evidence" value="ECO:0007669"/>
    <property type="project" value="UniProtKB-SubCell"/>
</dbReference>
<dbReference type="PANTHER" id="PTHR15549:SF26">
    <property type="entry name" value="AXIAL BUDDING PATTERN PROTEIN 2-RELATED"/>
    <property type="match status" value="1"/>
</dbReference>
<feature type="compositionally biased region" description="Polar residues" evidence="5">
    <location>
        <begin position="280"/>
        <end position="296"/>
    </location>
</feature>
<comment type="caution">
    <text evidence="8">The sequence shown here is derived from an EMBL/GenBank/DDBJ whole genome shotgun (WGS) entry which is preliminary data.</text>
</comment>
<feature type="region of interest" description="Disordered" evidence="5">
    <location>
        <begin position="184"/>
        <end position="214"/>
    </location>
</feature>
<accession>A0A8H6T1L7</accession>
<organism evidence="8 9">
    <name type="scientific">Mycena indigotica</name>
    <dbReference type="NCBI Taxonomy" id="2126181"/>
    <lineage>
        <taxon>Eukaryota</taxon>
        <taxon>Fungi</taxon>
        <taxon>Dikarya</taxon>
        <taxon>Basidiomycota</taxon>
        <taxon>Agaricomycotina</taxon>
        <taxon>Agaricomycetes</taxon>
        <taxon>Agaricomycetidae</taxon>
        <taxon>Agaricales</taxon>
        <taxon>Marasmiineae</taxon>
        <taxon>Mycenaceae</taxon>
        <taxon>Mycena</taxon>
    </lineage>
</organism>
<dbReference type="EMBL" id="JACAZF010000003">
    <property type="protein sequence ID" value="KAF7309988.1"/>
    <property type="molecule type" value="Genomic_DNA"/>
</dbReference>
<feature type="region of interest" description="Disordered" evidence="5">
    <location>
        <begin position="355"/>
        <end position="463"/>
    </location>
</feature>
<gene>
    <name evidence="8" type="ORF">MIND_00371600</name>
</gene>
<keyword evidence="9" id="KW-1185">Reference proteome</keyword>
<feature type="transmembrane region" description="Helical" evidence="6">
    <location>
        <begin position="224"/>
        <end position="247"/>
    </location>
</feature>
<keyword evidence="7" id="KW-0732">Signal</keyword>
<protein>
    <submittedName>
        <fullName evidence="8">Uncharacterized protein</fullName>
    </submittedName>
</protein>
<dbReference type="GeneID" id="59343069"/>
<dbReference type="AlphaFoldDB" id="A0A8H6T1L7"/>
<evidence type="ECO:0000256" key="2">
    <source>
        <dbReference type="ARBA" id="ARBA00022692"/>
    </source>
</evidence>
<feature type="chain" id="PRO_5034809404" evidence="7">
    <location>
        <begin position="24"/>
        <end position="463"/>
    </location>
</feature>
<keyword evidence="4 6" id="KW-0472">Membrane</keyword>
<evidence type="ECO:0000256" key="5">
    <source>
        <dbReference type="SAM" id="MobiDB-lite"/>
    </source>
</evidence>
<proteinExistence type="predicted"/>
<sequence length="463" mass="48858">MTSHRGRRLFIAGLLLLAVTVAADNLACNGTGMDWYTGMVGETPCTTYQKLRQICNSQYTVGIQNVNTPPDACTDQLSSCCCNNVAFALSMLCLNCQQNIGTGTGFDAGTGAYGFYLGTCSASRGLPKDIQTAVCNQGIKINDDLYGNGWGDGAWFYVFTRDTIIKDNLVANNNSFTHCASTTVNHTSSSLPISQSRTSASSSGTSLPNTNAPKTTSSLGAGPIAGIAIGGLAVVVGALLAWFFCFYKRRQPQRAGILEEPLGGRNMRQRDSVGVHDQSLVPTSYPYSNIPPTSAHTRGASDYFGGAPSASGFGPRSEAGGSSSPYSAAGSQTDPGFAGIGVGAAAMYNPYDTQSTSSGYPLTPRRRFHTAGQTSSSDLHVNDESPRPQAGLLPRKRPPTTPTSGERWESEEPFLEADELDLKRPAARSTRSGSERHLDAGPVDVSLSRSASGRLPPAYGDQL</sequence>
<evidence type="ECO:0000256" key="4">
    <source>
        <dbReference type="ARBA" id="ARBA00023136"/>
    </source>
</evidence>
<feature type="compositionally biased region" description="Low complexity" evidence="5">
    <location>
        <begin position="317"/>
        <end position="330"/>
    </location>
</feature>
<reference evidence="8" key="1">
    <citation type="submission" date="2020-05" db="EMBL/GenBank/DDBJ databases">
        <title>Mycena genomes resolve the evolution of fungal bioluminescence.</title>
        <authorList>
            <person name="Tsai I.J."/>
        </authorList>
    </citation>
    <scope>NUCLEOTIDE SEQUENCE</scope>
    <source>
        <strain evidence="8">171206Taipei</strain>
    </source>
</reference>
<comment type="subcellular location">
    <subcellularLocation>
        <location evidence="1">Membrane</location>
        <topology evidence="1">Single-pass membrane protein</topology>
    </subcellularLocation>
</comment>
<feature type="compositionally biased region" description="Acidic residues" evidence="5">
    <location>
        <begin position="409"/>
        <end position="419"/>
    </location>
</feature>
<dbReference type="CDD" id="cd12087">
    <property type="entry name" value="TM_EGFR-like"/>
    <property type="match status" value="1"/>
</dbReference>
<dbReference type="InterPro" id="IPR051694">
    <property type="entry name" value="Immunoregulatory_rcpt-like"/>
</dbReference>
<evidence type="ECO:0000256" key="6">
    <source>
        <dbReference type="SAM" id="Phobius"/>
    </source>
</evidence>
<evidence type="ECO:0000313" key="8">
    <source>
        <dbReference type="EMBL" id="KAF7309988.1"/>
    </source>
</evidence>
<feature type="compositionally biased region" description="Polar residues" evidence="5">
    <location>
        <begin position="184"/>
        <end position="193"/>
    </location>
</feature>
<feature type="compositionally biased region" description="Low complexity" evidence="5">
    <location>
        <begin position="194"/>
        <end position="206"/>
    </location>
</feature>